<evidence type="ECO:0000313" key="2">
    <source>
        <dbReference type="EMBL" id="KRF99594.1"/>
    </source>
</evidence>
<protein>
    <submittedName>
        <fullName evidence="2">Uncharacterized protein</fullName>
    </submittedName>
</protein>
<dbReference type="InParanoid" id="A0A0Q9WTQ6"/>
<keyword evidence="3" id="KW-1185">Reference proteome</keyword>
<dbReference type="AlphaFoldDB" id="A0A0Q9WTQ6"/>
<dbReference type="OrthoDB" id="8046853at2759"/>
<name>A0A0Q9WTQ6_DROWI</name>
<feature type="region of interest" description="Disordered" evidence="1">
    <location>
        <begin position="28"/>
        <end position="79"/>
    </location>
</feature>
<sequence length="79" mass="9226">MEKKNINKLRLNGCQMYPRARVTEFYTTPQPRPSIQSRCAEHPKELNRTDGPEQHVRTAPPVIPSPNPNNQEYRNSYFS</sequence>
<evidence type="ECO:0000256" key="1">
    <source>
        <dbReference type="SAM" id="MobiDB-lite"/>
    </source>
</evidence>
<organism evidence="2 3">
    <name type="scientific">Drosophila willistoni</name>
    <name type="common">Fruit fly</name>
    <dbReference type="NCBI Taxonomy" id="7260"/>
    <lineage>
        <taxon>Eukaryota</taxon>
        <taxon>Metazoa</taxon>
        <taxon>Ecdysozoa</taxon>
        <taxon>Arthropoda</taxon>
        <taxon>Hexapoda</taxon>
        <taxon>Insecta</taxon>
        <taxon>Pterygota</taxon>
        <taxon>Neoptera</taxon>
        <taxon>Endopterygota</taxon>
        <taxon>Diptera</taxon>
        <taxon>Brachycera</taxon>
        <taxon>Muscomorpha</taxon>
        <taxon>Ephydroidea</taxon>
        <taxon>Drosophilidae</taxon>
        <taxon>Drosophila</taxon>
        <taxon>Sophophora</taxon>
    </lineage>
</organism>
<dbReference type="Proteomes" id="UP000007798">
    <property type="component" value="Unassembled WGS sequence"/>
</dbReference>
<gene>
    <name evidence="2" type="primary">Dwil\GK28274</name>
    <name evidence="2" type="ORF">Dwil_GK28274</name>
</gene>
<reference evidence="2 3" key="1">
    <citation type="journal article" date="2007" name="Nature">
        <title>Evolution of genes and genomes on the Drosophila phylogeny.</title>
        <authorList>
            <consortium name="Drosophila 12 Genomes Consortium"/>
            <person name="Clark A.G."/>
            <person name="Eisen M.B."/>
            <person name="Smith D.R."/>
            <person name="Bergman C.M."/>
            <person name="Oliver B."/>
            <person name="Markow T.A."/>
            <person name="Kaufman T.C."/>
            <person name="Kellis M."/>
            <person name="Gelbart W."/>
            <person name="Iyer V.N."/>
            <person name="Pollard D.A."/>
            <person name="Sackton T.B."/>
            <person name="Larracuente A.M."/>
            <person name="Singh N.D."/>
            <person name="Abad J.P."/>
            <person name="Abt D.N."/>
            <person name="Adryan B."/>
            <person name="Aguade M."/>
            <person name="Akashi H."/>
            <person name="Anderson W.W."/>
            <person name="Aquadro C.F."/>
            <person name="Ardell D.H."/>
            <person name="Arguello R."/>
            <person name="Artieri C.G."/>
            <person name="Barbash D.A."/>
            <person name="Barker D."/>
            <person name="Barsanti P."/>
            <person name="Batterham P."/>
            <person name="Batzoglou S."/>
            <person name="Begun D."/>
            <person name="Bhutkar A."/>
            <person name="Blanco E."/>
            <person name="Bosak S.A."/>
            <person name="Bradley R.K."/>
            <person name="Brand A.D."/>
            <person name="Brent M.R."/>
            <person name="Brooks A.N."/>
            <person name="Brown R.H."/>
            <person name="Butlin R.K."/>
            <person name="Caggese C."/>
            <person name="Calvi B.R."/>
            <person name="Bernardo de Carvalho A."/>
            <person name="Caspi A."/>
            <person name="Castrezana S."/>
            <person name="Celniker S.E."/>
            <person name="Chang J.L."/>
            <person name="Chapple C."/>
            <person name="Chatterji S."/>
            <person name="Chinwalla A."/>
            <person name="Civetta A."/>
            <person name="Clifton S.W."/>
            <person name="Comeron J.M."/>
            <person name="Costello J.C."/>
            <person name="Coyne J.A."/>
            <person name="Daub J."/>
            <person name="David R.G."/>
            <person name="Delcher A.L."/>
            <person name="Delehaunty K."/>
            <person name="Do C.B."/>
            <person name="Ebling H."/>
            <person name="Edwards K."/>
            <person name="Eickbush T."/>
            <person name="Evans J.D."/>
            <person name="Filipski A."/>
            <person name="Findeiss S."/>
            <person name="Freyhult E."/>
            <person name="Fulton L."/>
            <person name="Fulton R."/>
            <person name="Garcia A.C."/>
            <person name="Gardiner A."/>
            <person name="Garfield D.A."/>
            <person name="Garvin B.E."/>
            <person name="Gibson G."/>
            <person name="Gilbert D."/>
            <person name="Gnerre S."/>
            <person name="Godfrey J."/>
            <person name="Good R."/>
            <person name="Gotea V."/>
            <person name="Gravely B."/>
            <person name="Greenberg A.J."/>
            <person name="Griffiths-Jones S."/>
            <person name="Gross S."/>
            <person name="Guigo R."/>
            <person name="Gustafson E.A."/>
            <person name="Haerty W."/>
            <person name="Hahn M.W."/>
            <person name="Halligan D.L."/>
            <person name="Halpern A.L."/>
            <person name="Halter G.M."/>
            <person name="Han M.V."/>
            <person name="Heger A."/>
            <person name="Hillier L."/>
            <person name="Hinrichs A.S."/>
            <person name="Holmes I."/>
            <person name="Hoskins R.A."/>
            <person name="Hubisz M.J."/>
            <person name="Hultmark D."/>
            <person name="Huntley M.A."/>
            <person name="Jaffe D.B."/>
            <person name="Jagadeeshan S."/>
            <person name="Jeck W.R."/>
            <person name="Johnson J."/>
            <person name="Jones C.D."/>
            <person name="Jordan W.C."/>
            <person name="Karpen G.H."/>
            <person name="Kataoka E."/>
            <person name="Keightley P.D."/>
            <person name="Kheradpour P."/>
            <person name="Kirkness E.F."/>
            <person name="Koerich L.B."/>
            <person name="Kristiansen K."/>
            <person name="Kudrna D."/>
            <person name="Kulathinal R.J."/>
            <person name="Kumar S."/>
            <person name="Kwok R."/>
            <person name="Lander E."/>
            <person name="Langley C.H."/>
            <person name="Lapoint R."/>
            <person name="Lazzaro B.P."/>
            <person name="Lee S.J."/>
            <person name="Levesque L."/>
            <person name="Li R."/>
            <person name="Lin C.F."/>
            <person name="Lin M.F."/>
            <person name="Lindblad-Toh K."/>
            <person name="Llopart A."/>
            <person name="Long M."/>
            <person name="Low L."/>
            <person name="Lozovsky E."/>
            <person name="Lu J."/>
            <person name="Luo M."/>
            <person name="Machado C.A."/>
            <person name="Makalowski W."/>
            <person name="Marzo M."/>
            <person name="Matsuda M."/>
            <person name="Matzkin L."/>
            <person name="McAllister B."/>
            <person name="McBride C.S."/>
            <person name="McKernan B."/>
            <person name="McKernan K."/>
            <person name="Mendez-Lago M."/>
            <person name="Minx P."/>
            <person name="Mollenhauer M.U."/>
            <person name="Montooth K."/>
            <person name="Mount S.M."/>
            <person name="Mu X."/>
            <person name="Myers E."/>
            <person name="Negre B."/>
            <person name="Newfeld S."/>
            <person name="Nielsen R."/>
            <person name="Noor M.A."/>
            <person name="O'Grady P."/>
            <person name="Pachter L."/>
            <person name="Papaceit M."/>
            <person name="Parisi M.J."/>
            <person name="Parisi M."/>
            <person name="Parts L."/>
            <person name="Pedersen J.S."/>
            <person name="Pesole G."/>
            <person name="Phillippy A.M."/>
            <person name="Ponting C.P."/>
            <person name="Pop M."/>
            <person name="Porcelli D."/>
            <person name="Powell J.R."/>
            <person name="Prohaska S."/>
            <person name="Pruitt K."/>
            <person name="Puig M."/>
            <person name="Quesneville H."/>
            <person name="Ram K.R."/>
            <person name="Rand D."/>
            <person name="Rasmussen M.D."/>
            <person name="Reed L.K."/>
            <person name="Reenan R."/>
            <person name="Reily A."/>
            <person name="Remington K.A."/>
            <person name="Rieger T.T."/>
            <person name="Ritchie M.G."/>
            <person name="Robin C."/>
            <person name="Rogers Y.H."/>
            <person name="Rohde C."/>
            <person name="Rozas J."/>
            <person name="Rubenfield M.J."/>
            <person name="Ruiz A."/>
            <person name="Russo S."/>
            <person name="Salzberg S.L."/>
            <person name="Sanchez-Gracia A."/>
            <person name="Saranga D.J."/>
            <person name="Sato H."/>
            <person name="Schaeffer S.W."/>
            <person name="Schatz M.C."/>
            <person name="Schlenke T."/>
            <person name="Schwartz R."/>
            <person name="Segarra C."/>
            <person name="Singh R.S."/>
            <person name="Sirot L."/>
            <person name="Sirota M."/>
            <person name="Sisneros N.B."/>
            <person name="Smith C.D."/>
            <person name="Smith T.F."/>
            <person name="Spieth J."/>
            <person name="Stage D.E."/>
            <person name="Stark A."/>
            <person name="Stephan W."/>
            <person name="Strausberg R.L."/>
            <person name="Strempel S."/>
            <person name="Sturgill D."/>
            <person name="Sutton G."/>
            <person name="Sutton G.G."/>
            <person name="Tao W."/>
            <person name="Teichmann S."/>
            <person name="Tobari Y.N."/>
            <person name="Tomimura Y."/>
            <person name="Tsolas J.M."/>
            <person name="Valente V.L."/>
            <person name="Venter E."/>
            <person name="Venter J.C."/>
            <person name="Vicario S."/>
            <person name="Vieira F.G."/>
            <person name="Vilella A.J."/>
            <person name="Villasante A."/>
            <person name="Walenz B."/>
            <person name="Wang J."/>
            <person name="Wasserman M."/>
            <person name="Watts T."/>
            <person name="Wilson D."/>
            <person name="Wilson R.K."/>
            <person name="Wing R.A."/>
            <person name="Wolfner M.F."/>
            <person name="Wong A."/>
            <person name="Wong G.K."/>
            <person name="Wu C.I."/>
            <person name="Wu G."/>
            <person name="Yamamoto D."/>
            <person name="Yang H.P."/>
            <person name="Yang S.P."/>
            <person name="Yorke J.A."/>
            <person name="Yoshida K."/>
            <person name="Zdobnov E."/>
            <person name="Zhang P."/>
            <person name="Zhang Y."/>
            <person name="Zimin A.V."/>
            <person name="Baldwin J."/>
            <person name="Abdouelleil A."/>
            <person name="Abdulkadir J."/>
            <person name="Abebe A."/>
            <person name="Abera B."/>
            <person name="Abreu J."/>
            <person name="Acer S.C."/>
            <person name="Aftuck L."/>
            <person name="Alexander A."/>
            <person name="An P."/>
            <person name="Anderson E."/>
            <person name="Anderson S."/>
            <person name="Arachi H."/>
            <person name="Azer M."/>
            <person name="Bachantsang P."/>
            <person name="Barry A."/>
            <person name="Bayul T."/>
            <person name="Berlin A."/>
            <person name="Bessette D."/>
            <person name="Bloom T."/>
            <person name="Blye J."/>
            <person name="Boguslavskiy L."/>
            <person name="Bonnet C."/>
            <person name="Boukhgalter B."/>
            <person name="Bourzgui I."/>
            <person name="Brown A."/>
            <person name="Cahill P."/>
            <person name="Channer S."/>
            <person name="Cheshatsang Y."/>
            <person name="Chuda L."/>
            <person name="Citroen M."/>
            <person name="Collymore A."/>
            <person name="Cooke P."/>
            <person name="Costello M."/>
            <person name="D'Aco K."/>
            <person name="Daza R."/>
            <person name="De Haan G."/>
            <person name="DeGray S."/>
            <person name="DeMaso C."/>
            <person name="Dhargay N."/>
            <person name="Dooley K."/>
            <person name="Dooley E."/>
            <person name="Doricent M."/>
            <person name="Dorje P."/>
            <person name="Dorjee K."/>
            <person name="Dupes A."/>
            <person name="Elong R."/>
            <person name="Falk J."/>
            <person name="Farina A."/>
            <person name="Faro S."/>
            <person name="Ferguson D."/>
            <person name="Fisher S."/>
            <person name="Foley C.D."/>
            <person name="Franke A."/>
            <person name="Friedrich D."/>
            <person name="Gadbois L."/>
            <person name="Gearin G."/>
            <person name="Gearin C.R."/>
            <person name="Giannoukos G."/>
            <person name="Goode T."/>
            <person name="Graham J."/>
            <person name="Grandbois E."/>
            <person name="Grewal S."/>
            <person name="Gyaltsen K."/>
            <person name="Hafez N."/>
            <person name="Hagos B."/>
            <person name="Hall J."/>
            <person name="Henson C."/>
            <person name="Hollinger A."/>
            <person name="Honan T."/>
            <person name="Huard M.D."/>
            <person name="Hughes L."/>
            <person name="Hurhula B."/>
            <person name="Husby M.E."/>
            <person name="Kamat A."/>
            <person name="Kanga B."/>
            <person name="Kashin S."/>
            <person name="Khazanovich D."/>
            <person name="Kisner P."/>
            <person name="Lance K."/>
            <person name="Lara M."/>
            <person name="Lee W."/>
            <person name="Lennon N."/>
            <person name="Letendre F."/>
            <person name="LeVine R."/>
            <person name="Lipovsky A."/>
            <person name="Liu X."/>
            <person name="Liu J."/>
            <person name="Liu S."/>
            <person name="Lokyitsang T."/>
            <person name="Lokyitsang Y."/>
            <person name="Lubonja R."/>
            <person name="Lui A."/>
            <person name="MacDonald P."/>
            <person name="Magnisalis V."/>
            <person name="Maru K."/>
            <person name="Matthews C."/>
            <person name="McCusker W."/>
            <person name="McDonough S."/>
            <person name="Mehta T."/>
            <person name="Meldrim J."/>
            <person name="Meneus L."/>
            <person name="Mihai O."/>
            <person name="Mihalev A."/>
            <person name="Mihova T."/>
            <person name="Mittelman R."/>
            <person name="Mlenga V."/>
            <person name="Montmayeur A."/>
            <person name="Mulrain L."/>
            <person name="Navidi A."/>
            <person name="Naylor J."/>
            <person name="Negash T."/>
            <person name="Nguyen T."/>
            <person name="Nguyen N."/>
            <person name="Nicol R."/>
            <person name="Norbu C."/>
            <person name="Norbu N."/>
            <person name="Novod N."/>
            <person name="O'Neill B."/>
            <person name="Osman S."/>
            <person name="Markiewicz E."/>
            <person name="Oyono O.L."/>
            <person name="Patti C."/>
            <person name="Phunkhang P."/>
            <person name="Pierre F."/>
            <person name="Priest M."/>
            <person name="Raghuraman S."/>
            <person name="Rege F."/>
            <person name="Reyes R."/>
            <person name="Rise C."/>
            <person name="Rogov P."/>
            <person name="Ross K."/>
            <person name="Ryan E."/>
            <person name="Settipalli S."/>
            <person name="Shea T."/>
            <person name="Sherpa N."/>
            <person name="Shi L."/>
            <person name="Shih D."/>
            <person name="Sparrow T."/>
            <person name="Spaulding J."/>
            <person name="Stalker J."/>
            <person name="Stange-Thomann N."/>
            <person name="Stavropoulos S."/>
            <person name="Stone C."/>
            <person name="Strader C."/>
            <person name="Tesfaye S."/>
            <person name="Thomson T."/>
            <person name="Thoulutsang Y."/>
            <person name="Thoulutsang D."/>
            <person name="Topham K."/>
            <person name="Topping I."/>
            <person name="Tsamla T."/>
            <person name="Vassiliev H."/>
            <person name="Vo A."/>
            <person name="Wangchuk T."/>
            <person name="Wangdi T."/>
            <person name="Weiand M."/>
            <person name="Wilkinson J."/>
            <person name="Wilson A."/>
            <person name="Yadav S."/>
            <person name="Young G."/>
            <person name="Yu Q."/>
            <person name="Zembek L."/>
            <person name="Zhong D."/>
            <person name="Zimmer A."/>
            <person name="Zwirko Z."/>
            <person name="Jaffe D.B."/>
            <person name="Alvarez P."/>
            <person name="Brockman W."/>
            <person name="Butler J."/>
            <person name="Chin C."/>
            <person name="Gnerre S."/>
            <person name="Grabherr M."/>
            <person name="Kleber M."/>
            <person name="Mauceli E."/>
            <person name="MacCallum I."/>
        </authorList>
    </citation>
    <scope>NUCLEOTIDE SEQUENCE [LARGE SCALE GENOMIC DNA]</scope>
    <source>
        <strain evidence="3">Tucson 14030-0811.24</strain>
    </source>
</reference>
<dbReference type="EMBL" id="CH964239">
    <property type="protein sequence ID" value="KRF99594.1"/>
    <property type="molecule type" value="Genomic_DNA"/>
</dbReference>
<feature type="compositionally biased region" description="Polar residues" evidence="1">
    <location>
        <begin position="28"/>
        <end position="37"/>
    </location>
</feature>
<feature type="compositionally biased region" description="Basic and acidic residues" evidence="1">
    <location>
        <begin position="39"/>
        <end position="56"/>
    </location>
</feature>
<evidence type="ECO:0000313" key="3">
    <source>
        <dbReference type="Proteomes" id="UP000007798"/>
    </source>
</evidence>
<feature type="compositionally biased region" description="Polar residues" evidence="1">
    <location>
        <begin position="68"/>
        <end position="79"/>
    </location>
</feature>
<proteinExistence type="predicted"/>
<accession>A0A0Q9WTQ6</accession>